<accession>H2AUN6</accession>
<dbReference type="InterPro" id="IPR050730">
    <property type="entry name" value="UBX_domain-protein"/>
</dbReference>
<dbReference type="InterPro" id="IPR006577">
    <property type="entry name" value="UAS"/>
</dbReference>
<dbReference type="AlphaFoldDB" id="H2AUN6"/>
<dbReference type="InterPro" id="IPR009060">
    <property type="entry name" value="UBA-like_sf"/>
</dbReference>
<dbReference type="InParanoid" id="H2AUN6"/>
<dbReference type="InterPro" id="IPR001012">
    <property type="entry name" value="UBX_dom"/>
</dbReference>
<proteinExistence type="predicted"/>
<dbReference type="Pfam" id="PF00789">
    <property type="entry name" value="UBX"/>
    <property type="match status" value="1"/>
</dbReference>
<keyword evidence="3" id="KW-1185">Reference proteome</keyword>
<dbReference type="CDD" id="cd01767">
    <property type="entry name" value="UBX"/>
    <property type="match status" value="1"/>
</dbReference>
<dbReference type="GO" id="GO:0043130">
    <property type="term" value="F:ubiquitin binding"/>
    <property type="evidence" value="ECO:0007669"/>
    <property type="project" value="EnsemblFungi"/>
</dbReference>
<dbReference type="CDD" id="cd02958">
    <property type="entry name" value="UAS"/>
    <property type="match status" value="1"/>
</dbReference>
<organism evidence="2 3">
    <name type="scientific">Kazachstania africana (strain ATCC 22294 / BCRC 22015 / CBS 2517 / CECT 1963 / NBRC 1671 / NRRL Y-8276)</name>
    <name type="common">Yeast</name>
    <name type="synonym">Kluyveromyces africanus</name>
    <dbReference type="NCBI Taxonomy" id="1071382"/>
    <lineage>
        <taxon>Eukaryota</taxon>
        <taxon>Fungi</taxon>
        <taxon>Dikarya</taxon>
        <taxon>Ascomycota</taxon>
        <taxon>Saccharomycotina</taxon>
        <taxon>Saccharomycetes</taxon>
        <taxon>Saccharomycetales</taxon>
        <taxon>Saccharomycetaceae</taxon>
        <taxon>Kazachstania</taxon>
    </lineage>
</organism>
<dbReference type="STRING" id="1071382.H2AUN6"/>
<dbReference type="SUPFAM" id="SSF46934">
    <property type="entry name" value="UBA-like"/>
    <property type="match status" value="1"/>
</dbReference>
<evidence type="ECO:0000259" key="1">
    <source>
        <dbReference type="PROSITE" id="PS50033"/>
    </source>
</evidence>
<dbReference type="PANTHER" id="PTHR23322:SF6">
    <property type="entry name" value="UBX DOMAIN-CONTAINING PROTEIN 7"/>
    <property type="match status" value="1"/>
</dbReference>
<dbReference type="KEGG" id="kaf:KAFR_0D04380"/>
<dbReference type="SUPFAM" id="SSF52833">
    <property type="entry name" value="Thioredoxin-like"/>
    <property type="match status" value="1"/>
</dbReference>
<dbReference type="Gene3D" id="1.10.8.10">
    <property type="entry name" value="DNA helicase RuvA subunit, C-terminal domain"/>
    <property type="match status" value="1"/>
</dbReference>
<dbReference type="GeneID" id="13882410"/>
<gene>
    <name evidence="2" type="primary">KAFR0D04380</name>
    <name evidence="2" type="ORF">KAFR_0D04380</name>
</gene>
<dbReference type="GO" id="GO:0051117">
    <property type="term" value="F:ATPase binding"/>
    <property type="evidence" value="ECO:0007669"/>
    <property type="project" value="EnsemblFungi"/>
</dbReference>
<dbReference type="SMART" id="SM00594">
    <property type="entry name" value="UAS"/>
    <property type="match status" value="1"/>
</dbReference>
<dbReference type="Pfam" id="PF13899">
    <property type="entry name" value="Thioredoxin_7"/>
    <property type="match status" value="1"/>
</dbReference>
<protein>
    <recommendedName>
        <fullName evidence="1">UBX domain-containing protein</fullName>
    </recommendedName>
</protein>
<dbReference type="GO" id="GO:0005634">
    <property type="term" value="C:nucleus"/>
    <property type="evidence" value="ECO:0007669"/>
    <property type="project" value="TreeGrafter"/>
</dbReference>
<dbReference type="Gene3D" id="3.10.20.90">
    <property type="entry name" value="Phosphatidylinositol 3-kinase Catalytic Subunit, Chain A, domain 1"/>
    <property type="match status" value="1"/>
</dbReference>
<sequence>MSQEQIDNFMAITSTEDSNVARQFIEMADGNLDIAISLFFEHGSSLQTSDSHIHNSTADSEMAERLQNEAYQESQEEYVRPPDEARHETLTDTHVFHGTYGGIGGSFNPLTRNADDMFDHSRPRGVFNQHLEGDYSDFSNSGDSESDYEYAEETVVELDEDGNVQEVNRMVRRPRTLTKEEKLAKLFRPPFDVMSRISLDEARAKARDSKKWIMINIQDTGIFQCQQLNRDLWASRDVKHLIRKSFVFLQYQFESTNAKPYLNFYGVKDKNDLPHIAILDSITGERLKQWNRSVPTPIEFITEVNKFLEEFSLDPNSVNPTIKEPTPELDPTELTEEQQMEFAIRESLGVSPDKSAVLEEHHTNEEDEQVELDPFDSIVPATHSEPPNKPGITTRIQIRTGDGKRIVRRFNASEDTVRTIYQFIKHELEEFKDCKFLLSDHGRENLIDKLDMTIEDAGLKNSSVLLEKEND</sequence>
<dbReference type="GO" id="GO:0043161">
    <property type="term" value="P:proteasome-mediated ubiquitin-dependent protein catabolic process"/>
    <property type="evidence" value="ECO:0007669"/>
    <property type="project" value="EnsemblFungi"/>
</dbReference>
<dbReference type="InterPro" id="IPR029071">
    <property type="entry name" value="Ubiquitin-like_domsf"/>
</dbReference>
<dbReference type="CDD" id="cd14346">
    <property type="entry name" value="UBA_Ubx5_like"/>
    <property type="match status" value="1"/>
</dbReference>
<dbReference type="FunCoup" id="H2AUN6">
    <property type="interactions" value="1071"/>
</dbReference>
<dbReference type="EMBL" id="HE650824">
    <property type="protein sequence ID" value="CCF58086.1"/>
    <property type="molecule type" value="Genomic_DNA"/>
</dbReference>
<dbReference type="PROSITE" id="PS50033">
    <property type="entry name" value="UBX"/>
    <property type="match status" value="1"/>
</dbReference>
<dbReference type="RefSeq" id="XP_003957221.1">
    <property type="nucleotide sequence ID" value="XM_003957172.1"/>
</dbReference>
<dbReference type="Proteomes" id="UP000005220">
    <property type="component" value="Chromosome 4"/>
</dbReference>
<evidence type="ECO:0000313" key="2">
    <source>
        <dbReference type="EMBL" id="CCF58086.1"/>
    </source>
</evidence>
<reference evidence="2 3" key="1">
    <citation type="journal article" date="2011" name="Proc. Natl. Acad. Sci. U.S.A.">
        <title>Evolutionary erosion of yeast sex chromosomes by mating-type switching accidents.</title>
        <authorList>
            <person name="Gordon J.L."/>
            <person name="Armisen D."/>
            <person name="Proux-Wera E."/>
            <person name="Oheigeartaigh S.S."/>
            <person name="Byrne K.P."/>
            <person name="Wolfe K.H."/>
        </authorList>
    </citation>
    <scope>NUCLEOTIDE SEQUENCE [LARGE SCALE GENOMIC DNA]</scope>
    <source>
        <strain evidence="3">ATCC 22294 / BCRC 22015 / CBS 2517 / CECT 1963 / NBRC 1671 / NRRL Y-8276</strain>
    </source>
</reference>
<dbReference type="SMART" id="SM00166">
    <property type="entry name" value="UBX"/>
    <property type="match status" value="1"/>
</dbReference>
<feature type="domain" description="UBX" evidence="1">
    <location>
        <begin position="389"/>
        <end position="467"/>
    </location>
</feature>
<dbReference type="SUPFAM" id="SSF54236">
    <property type="entry name" value="Ubiquitin-like"/>
    <property type="match status" value="1"/>
</dbReference>
<dbReference type="HOGENOM" id="CLU_021255_2_1_1"/>
<dbReference type="InterPro" id="IPR036249">
    <property type="entry name" value="Thioredoxin-like_sf"/>
</dbReference>
<dbReference type="Gene3D" id="3.40.30.10">
    <property type="entry name" value="Glutaredoxin"/>
    <property type="match status" value="1"/>
</dbReference>
<dbReference type="PANTHER" id="PTHR23322">
    <property type="entry name" value="FAS-ASSOCIATED PROTEIN"/>
    <property type="match status" value="1"/>
</dbReference>
<dbReference type="eggNOG" id="KOG1364">
    <property type="taxonomic scope" value="Eukaryota"/>
</dbReference>
<name>H2AUN6_KAZAF</name>
<dbReference type="Pfam" id="PF14555">
    <property type="entry name" value="UBA_4"/>
    <property type="match status" value="1"/>
</dbReference>
<evidence type="ECO:0000313" key="3">
    <source>
        <dbReference type="Proteomes" id="UP000005220"/>
    </source>
</evidence>
<dbReference type="OrthoDB" id="270602at2759"/>